<feature type="transmembrane region" description="Helical" evidence="1">
    <location>
        <begin position="152"/>
        <end position="170"/>
    </location>
</feature>
<dbReference type="PANTHER" id="PTHR22911">
    <property type="entry name" value="ACYL-MALONYL CONDENSING ENZYME-RELATED"/>
    <property type="match status" value="1"/>
</dbReference>
<dbReference type="EMBL" id="OBQD01000021">
    <property type="protein sequence ID" value="SOC46128.1"/>
    <property type="molecule type" value="Genomic_DNA"/>
</dbReference>
<dbReference type="Proteomes" id="UP000219167">
    <property type="component" value="Unassembled WGS sequence"/>
</dbReference>
<gene>
    <name evidence="3" type="ORF">SAMN05892877_12112</name>
</gene>
<dbReference type="AlphaFoldDB" id="A0A285UXP0"/>
<organism evidence="3 4">
    <name type="scientific">Rhizobium subbaraonis</name>
    <dbReference type="NCBI Taxonomy" id="908946"/>
    <lineage>
        <taxon>Bacteria</taxon>
        <taxon>Pseudomonadati</taxon>
        <taxon>Pseudomonadota</taxon>
        <taxon>Alphaproteobacteria</taxon>
        <taxon>Hyphomicrobiales</taxon>
        <taxon>Rhizobiaceae</taxon>
        <taxon>Rhizobium/Agrobacterium group</taxon>
        <taxon>Rhizobium</taxon>
    </lineage>
</organism>
<protein>
    <submittedName>
        <fullName evidence="3">EamA domain-containing membrane protein RarD</fullName>
    </submittedName>
</protein>
<evidence type="ECO:0000313" key="3">
    <source>
        <dbReference type="EMBL" id="SOC46128.1"/>
    </source>
</evidence>
<feature type="transmembrane region" description="Helical" evidence="1">
    <location>
        <begin position="263"/>
        <end position="282"/>
    </location>
</feature>
<proteinExistence type="predicted"/>
<feature type="transmembrane region" description="Helical" evidence="1">
    <location>
        <begin position="182"/>
        <end position="201"/>
    </location>
</feature>
<dbReference type="PANTHER" id="PTHR22911:SF103">
    <property type="entry name" value="BLR2811 PROTEIN"/>
    <property type="match status" value="1"/>
</dbReference>
<dbReference type="InterPro" id="IPR037185">
    <property type="entry name" value="EmrE-like"/>
</dbReference>
<keyword evidence="1" id="KW-1133">Transmembrane helix</keyword>
<dbReference type="OrthoDB" id="9812899at2"/>
<evidence type="ECO:0000256" key="1">
    <source>
        <dbReference type="SAM" id="Phobius"/>
    </source>
</evidence>
<name>A0A285UXP0_9HYPH</name>
<keyword evidence="4" id="KW-1185">Reference proteome</keyword>
<feature type="transmembrane region" description="Helical" evidence="1">
    <location>
        <begin position="125"/>
        <end position="146"/>
    </location>
</feature>
<feature type="transmembrane region" description="Helical" evidence="1">
    <location>
        <begin position="34"/>
        <end position="54"/>
    </location>
</feature>
<feature type="domain" description="EamA" evidence="2">
    <location>
        <begin position="7"/>
        <end position="137"/>
    </location>
</feature>
<dbReference type="GO" id="GO:0016020">
    <property type="term" value="C:membrane"/>
    <property type="evidence" value="ECO:0007669"/>
    <property type="project" value="InterPro"/>
</dbReference>
<keyword evidence="1" id="KW-0472">Membrane</keyword>
<reference evidence="3 4" key="1">
    <citation type="submission" date="2017-08" db="EMBL/GenBank/DDBJ databases">
        <authorList>
            <person name="de Groot N.N."/>
        </authorList>
    </citation>
    <scope>NUCLEOTIDE SEQUENCE [LARGE SCALE GENOMIC DNA]</scope>
    <source>
        <strain evidence="3 4">JC85</strain>
    </source>
</reference>
<dbReference type="SUPFAM" id="SSF103481">
    <property type="entry name" value="Multidrug resistance efflux transporter EmrE"/>
    <property type="match status" value="2"/>
</dbReference>
<keyword evidence="1" id="KW-0812">Transmembrane</keyword>
<dbReference type="Pfam" id="PF00892">
    <property type="entry name" value="EamA"/>
    <property type="match status" value="2"/>
</dbReference>
<feature type="transmembrane region" description="Helical" evidence="1">
    <location>
        <begin position="99"/>
        <end position="116"/>
    </location>
</feature>
<feature type="transmembrane region" description="Helical" evidence="1">
    <location>
        <begin position="207"/>
        <end position="226"/>
    </location>
</feature>
<dbReference type="RefSeq" id="WP_097142522.1">
    <property type="nucleotide sequence ID" value="NZ_OBQD01000021.1"/>
</dbReference>
<feature type="transmembrane region" description="Helical" evidence="1">
    <location>
        <begin position="238"/>
        <end position="257"/>
    </location>
</feature>
<evidence type="ECO:0000259" key="2">
    <source>
        <dbReference type="Pfam" id="PF00892"/>
    </source>
</evidence>
<feature type="domain" description="EamA" evidence="2">
    <location>
        <begin position="152"/>
        <end position="280"/>
    </location>
</feature>
<accession>A0A285UXP0</accession>
<sequence length="296" mass="32033">MNTRALYGILLASFSFFLFSLQDASVKWLVAALPVWQVLFVRSVTIFAICAAFGRGSGLRRASTSPILKPMLVRNLLLLAAWLSYYTAARDLGLAELTTLYYASPIVTTLLAVPFLREVVPPSRWVAVVTGFVGVLIACNIFANGVGISLPVYLALQAAVFWGIATILLRKTALEETTLVQMIISSGFLMVFTGVVAPFVWQSLDLASFALIVGTGVFAGVAQYALFEAMRRAEVSLLAPFEYTSLIWGFVLGFLIWNEVPGLNVFVGAAMIISAGLIIVAAERLGQKDMQTTTDA</sequence>
<feature type="transmembrane region" description="Helical" evidence="1">
    <location>
        <begin position="66"/>
        <end position="87"/>
    </location>
</feature>
<dbReference type="InterPro" id="IPR000620">
    <property type="entry name" value="EamA_dom"/>
</dbReference>
<evidence type="ECO:0000313" key="4">
    <source>
        <dbReference type="Proteomes" id="UP000219167"/>
    </source>
</evidence>